<keyword evidence="3" id="KW-1185">Reference proteome</keyword>
<dbReference type="PROSITE" id="PS51257">
    <property type="entry name" value="PROKAR_LIPOPROTEIN"/>
    <property type="match status" value="1"/>
</dbReference>
<dbReference type="AlphaFoldDB" id="A0A2P8CMP8"/>
<keyword evidence="1" id="KW-0732">Signal</keyword>
<dbReference type="RefSeq" id="WP_106586737.1">
    <property type="nucleotide sequence ID" value="NZ_PYGA01000035.1"/>
</dbReference>
<dbReference type="Pfam" id="PF01547">
    <property type="entry name" value="SBP_bac_1"/>
    <property type="match status" value="1"/>
</dbReference>
<dbReference type="CDD" id="cd13585">
    <property type="entry name" value="PBP2_TMBP_like"/>
    <property type="match status" value="1"/>
</dbReference>
<proteinExistence type="predicted"/>
<evidence type="ECO:0000256" key="1">
    <source>
        <dbReference type="SAM" id="SignalP"/>
    </source>
</evidence>
<name>A0A2P8CMP8_9ACTN</name>
<gene>
    <name evidence="2" type="ORF">CLV63_13511</name>
</gene>
<protein>
    <submittedName>
        <fullName evidence="2">Carbohydrate ABC transporter substrate-binding protein (CUT1 family)</fullName>
    </submittedName>
</protein>
<dbReference type="SUPFAM" id="SSF53850">
    <property type="entry name" value="Periplasmic binding protein-like II"/>
    <property type="match status" value="1"/>
</dbReference>
<dbReference type="Gene3D" id="3.40.190.10">
    <property type="entry name" value="Periplasmic binding protein-like II"/>
    <property type="match status" value="1"/>
</dbReference>
<dbReference type="PANTHER" id="PTHR43649">
    <property type="entry name" value="ARABINOSE-BINDING PROTEIN-RELATED"/>
    <property type="match status" value="1"/>
</dbReference>
<accession>A0A2P8CMP8</accession>
<dbReference type="InterPro" id="IPR006059">
    <property type="entry name" value="SBP"/>
</dbReference>
<organism evidence="2 3">
    <name type="scientific">Murinocardiopsis flavida</name>
    <dbReference type="NCBI Taxonomy" id="645275"/>
    <lineage>
        <taxon>Bacteria</taxon>
        <taxon>Bacillati</taxon>
        <taxon>Actinomycetota</taxon>
        <taxon>Actinomycetes</taxon>
        <taxon>Streptosporangiales</taxon>
        <taxon>Nocardiopsidaceae</taxon>
        <taxon>Murinocardiopsis</taxon>
    </lineage>
</organism>
<dbReference type="EMBL" id="PYGA01000035">
    <property type="protein sequence ID" value="PSK86242.1"/>
    <property type="molecule type" value="Genomic_DNA"/>
</dbReference>
<feature type="signal peptide" evidence="1">
    <location>
        <begin position="1"/>
        <end position="32"/>
    </location>
</feature>
<comment type="caution">
    <text evidence="2">The sequence shown here is derived from an EMBL/GenBank/DDBJ whole genome shotgun (WGS) entry which is preliminary data.</text>
</comment>
<evidence type="ECO:0000313" key="2">
    <source>
        <dbReference type="EMBL" id="PSK86242.1"/>
    </source>
</evidence>
<dbReference type="Proteomes" id="UP000240542">
    <property type="component" value="Unassembled WGS sequence"/>
</dbReference>
<sequence length="431" mass="47417">MRTRAAKRTRATAAAALGTVLLLSGCSGTDPADEPMRYLSLAWQTQSVEANKRLVEEWNEANPDRPVQYVQGSWDNVNDQLVTAFEGGDPPDIIHNESPALTSFQYRNYLADLSGDLPESLRSDIKDEAWQTVTIDGEVVGVPLLQEPQVLIANADILKEAGVRIPTSEKPWTWDEFAEISKELTVPGERHAVAWPLDNAVNRMLNLSLNYGGTFFDIGADHKVTVKVGDEEREVVRRIHDQLYKDGTAARAAVGMTASDPLPGFYAGKYAMVQGGVYTRQQVTEQAPDGFEWVMLPPLVGDSAAQGATSQTLSVAAESPHREDAADFISFLAEPENQVDLALGDWLLPTSQEALKAPELTTAKNQWDVATAASDNLEPAPYLQVAGFDEWKTRVAQPALQEYFGNRISIDELARRLEEDGNVVMARYETK</sequence>
<dbReference type="InterPro" id="IPR050490">
    <property type="entry name" value="Bact_solute-bd_prot1"/>
</dbReference>
<reference evidence="2 3" key="1">
    <citation type="submission" date="2018-03" db="EMBL/GenBank/DDBJ databases">
        <title>Genomic Encyclopedia of Archaeal and Bacterial Type Strains, Phase II (KMG-II): from individual species to whole genera.</title>
        <authorList>
            <person name="Goeker M."/>
        </authorList>
    </citation>
    <scope>NUCLEOTIDE SEQUENCE [LARGE SCALE GENOMIC DNA]</scope>
    <source>
        <strain evidence="2 3">DSM 45312</strain>
    </source>
</reference>
<dbReference type="OrthoDB" id="3718433at2"/>
<dbReference type="PANTHER" id="PTHR43649:SF30">
    <property type="entry name" value="ABC TRANSPORTER SUBSTRATE-BINDING PROTEIN"/>
    <property type="match status" value="1"/>
</dbReference>
<evidence type="ECO:0000313" key="3">
    <source>
        <dbReference type="Proteomes" id="UP000240542"/>
    </source>
</evidence>
<feature type="chain" id="PRO_5015170787" evidence="1">
    <location>
        <begin position="33"/>
        <end position="431"/>
    </location>
</feature>